<dbReference type="SFLD" id="SFLDG01129">
    <property type="entry name" value="C1.5:_HAD__Beta-PGM__Phosphata"/>
    <property type="match status" value="1"/>
</dbReference>
<dbReference type="PANTHER" id="PTHR46193">
    <property type="entry name" value="6-PHOSPHOGLUCONATE PHOSPHATASE"/>
    <property type="match status" value="1"/>
</dbReference>
<dbReference type="NCBIfam" id="TIGR01509">
    <property type="entry name" value="HAD-SF-IA-v3"/>
    <property type="match status" value="1"/>
</dbReference>
<evidence type="ECO:0000256" key="4">
    <source>
        <dbReference type="ARBA" id="ARBA00022842"/>
    </source>
</evidence>
<dbReference type="GO" id="GO:0003824">
    <property type="term" value="F:catalytic activity"/>
    <property type="evidence" value="ECO:0007669"/>
    <property type="project" value="UniProtKB-ARBA"/>
</dbReference>
<proteinExistence type="inferred from homology"/>
<dbReference type="PANTHER" id="PTHR46193:SF18">
    <property type="entry name" value="HEXITOL PHOSPHATASE B"/>
    <property type="match status" value="1"/>
</dbReference>
<dbReference type="Proteomes" id="UP000543804">
    <property type="component" value="Unassembled WGS sequence"/>
</dbReference>
<accession>A0A848B9U9</accession>
<dbReference type="AlphaFoldDB" id="A0A848B9U9"/>
<reference evidence="6 7" key="1">
    <citation type="submission" date="2020-04" db="EMBL/GenBank/DDBJ databases">
        <authorList>
            <person name="Hitch T.C.A."/>
            <person name="Wylensek D."/>
            <person name="Clavel T."/>
        </authorList>
    </citation>
    <scope>NUCLEOTIDE SEQUENCE [LARGE SCALE GENOMIC DNA]</scope>
    <source>
        <strain evidence="6 7">PG-130-P53-12</strain>
    </source>
</reference>
<name>A0A848B9U9_9FIRM</name>
<dbReference type="InterPro" id="IPR006439">
    <property type="entry name" value="HAD-SF_hydro_IA"/>
</dbReference>
<gene>
    <name evidence="6" type="ORF">HF878_05315</name>
</gene>
<evidence type="ECO:0000313" key="7">
    <source>
        <dbReference type="Proteomes" id="UP000543804"/>
    </source>
</evidence>
<evidence type="ECO:0000256" key="3">
    <source>
        <dbReference type="ARBA" id="ARBA00022723"/>
    </source>
</evidence>
<dbReference type="PRINTS" id="PR00413">
    <property type="entry name" value="HADHALOGNASE"/>
</dbReference>
<dbReference type="SFLD" id="SFLDS00003">
    <property type="entry name" value="Haloacid_Dehalogenase"/>
    <property type="match status" value="1"/>
</dbReference>
<evidence type="ECO:0000256" key="1">
    <source>
        <dbReference type="ARBA" id="ARBA00001946"/>
    </source>
</evidence>
<dbReference type="Gene3D" id="1.10.150.240">
    <property type="entry name" value="Putative phosphatase, domain 2"/>
    <property type="match status" value="1"/>
</dbReference>
<dbReference type="InterPro" id="IPR023214">
    <property type="entry name" value="HAD_sf"/>
</dbReference>
<comment type="caution">
    <text evidence="6">The sequence shown here is derived from an EMBL/GenBank/DDBJ whole genome shotgun (WGS) entry which is preliminary data.</text>
</comment>
<organism evidence="6 7">
    <name type="scientific">Selenomonas bovis</name>
    <dbReference type="NCBI Taxonomy" id="416586"/>
    <lineage>
        <taxon>Bacteria</taxon>
        <taxon>Bacillati</taxon>
        <taxon>Bacillota</taxon>
        <taxon>Negativicutes</taxon>
        <taxon>Selenomonadales</taxon>
        <taxon>Selenomonadaceae</taxon>
        <taxon>Selenomonas</taxon>
    </lineage>
</organism>
<dbReference type="EMBL" id="JABAFA010000013">
    <property type="protein sequence ID" value="NMD98904.1"/>
    <property type="molecule type" value="Genomic_DNA"/>
</dbReference>
<keyword evidence="5" id="KW-0119">Carbohydrate metabolism</keyword>
<dbReference type="GO" id="GO:0046872">
    <property type="term" value="F:metal ion binding"/>
    <property type="evidence" value="ECO:0007669"/>
    <property type="project" value="UniProtKB-KW"/>
</dbReference>
<comment type="cofactor">
    <cofactor evidence="1">
        <name>Mg(2+)</name>
        <dbReference type="ChEBI" id="CHEBI:18420"/>
    </cofactor>
</comment>
<keyword evidence="7" id="KW-1185">Reference proteome</keyword>
<dbReference type="InterPro" id="IPR051600">
    <property type="entry name" value="Beta-PGM-like"/>
</dbReference>
<evidence type="ECO:0000256" key="2">
    <source>
        <dbReference type="ARBA" id="ARBA00006171"/>
    </source>
</evidence>
<protein>
    <submittedName>
        <fullName evidence="6">HAD family phosphatase</fullName>
    </submittedName>
</protein>
<evidence type="ECO:0000256" key="5">
    <source>
        <dbReference type="ARBA" id="ARBA00023277"/>
    </source>
</evidence>
<dbReference type="Pfam" id="PF00702">
    <property type="entry name" value="Hydrolase"/>
    <property type="match status" value="1"/>
</dbReference>
<evidence type="ECO:0000313" key="6">
    <source>
        <dbReference type="EMBL" id="NMD98904.1"/>
    </source>
</evidence>
<dbReference type="SUPFAM" id="SSF56784">
    <property type="entry name" value="HAD-like"/>
    <property type="match status" value="1"/>
</dbReference>
<sequence length="223" mass="24392">MKAFIYDMDGVICDTEPVHIEAEQRVLKKLGITVPLEALYDYQGSSDLNLWTDLAAKHHLSQEPEALVKAKAYLFNRLMHEQGVTPIKGVLSLIKRTDALRAEGLRTAIASSSSLDFIEFVTASLGIRDYFDTLQSGAELPQSKPDPAIYLKTAAVLQVAPADCVVIEDTENGARAAKAAGMYCIGFRSPHSGDQNLSMTDWIVSDMAEVVEKISCKFPEGLV</sequence>
<dbReference type="SFLD" id="SFLDG01135">
    <property type="entry name" value="C1.5.6:_HAD__Beta-PGM__Phospha"/>
    <property type="match status" value="1"/>
</dbReference>
<keyword evidence="3" id="KW-0479">Metal-binding</keyword>
<dbReference type="InterPro" id="IPR036412">
    <property type="entry name" value="HAD-like_sf"/>
</dbReference>
<dbReference type="Gene3D" id="3.40.50.1000">
    <property type="entry name" value="HAD superfamily/HAD-like"/>
    <property type="match status" value="1"/>
</dbReference>
<comment type="similarity">
    <text evidence="2">Belongs to the HAD-like hydrolase superfamily. CbbY/CbbZ/Gph/YieH family.</text>
</comment>
<dbReference type="RefSeq" id="WP_170077432.1">
    <property type="nucleotide sequence ID" value="NZ_JABAFA010000013.1"/>
</dbReference>
<dbReference type="InterPro" id="IPR023198">
    <property type="entry name" value="PGP-like_dom2"/>
</dbReference>
<keyword evidence="4" id="KW-0460">Magnesium</keyword>